<name>A0A927N0D8_9ACTN</name>
<reference evidence="2" key="1">
    <citation type="submission" date="2020-10" db="EMBL/GenBank/DDBJ databases">
        <title>Sequencing the genomes of 1000 actinobacteria strains.</title>
        <authorList>
            <person name="Klenk H.-P."/>
        </authorList>
    </citation>
    <scope>NUCLEOTIDE SEQUENCE</scope>
    <source>
        <strain evidence="2">DSM 45354</strain>
    </source>
</reference>
<dbReference type="Proteomes" id="UP000638648">
    <property type="component" value="Unassembled WGS sequence"/>
</dbReference>
<keyword evidence="3" id="KW-1185">Reference proteome</keyword>
<dbReference type="RefSeq" id="WP_337917933.1">
    <property type="nucleotide sequence ID" value="NZ_BAABJL010000040.1"/>
</dbReference>
<sequence length="64" mass="6988">MSDLSSFVWIGSGPTSEGYGGIGWLLDRHLGTSFLLPVGILVGLTLALYLVFKRYGYREPHEGS</sequence>
<proteinExistence type="predicted"/>
<keyword evidence="1" id="KW-1133">Transmembrane helix</keyword>
<evidence type="ECO:0000256" key="1">
    <source>
        <dbReference type="SAM" id="Phobius"/>
    </source>
</evidence>
<gene>
    <name evidence="2" type="ORF">HEB94_004856</name>
</gene>
<evidence type="ECO:0000313" key="2">
    <source>
        <dbReference type="EMBL" id="MBE1608008.1"/>
    </source>
</evidence>
<protein>
    <submittedName>
        <fullName evidence="2">F0F1-type ATP synthase assembly protein I</fullName>
    </submittedName>
</protein>
<organism evidence="2 3">
    <name type="scientific">Actinopolymorpha pittospori</name>
    <dbReference type="NCBI Taxonomy" id="648752"/>
    <lineage>
        <taxon>Bacteria</taxon>
        <taxon>Bacillati</taxon>
        <taxon>Actinomycetota</taxon>
        <taxon>Actinomycetes</taxon>
        <taxon>Propionibacteriales</taxon>
        <taxon>Actinopolymorphaceae</taxon>
        <taxon>Actinopolymorpha</taxon>
    </lineage>
</organism>
<dbReference type="EMBL" id="JADBEM010000001">
    <property type="protein sequence ID" value="MBE1608008.1"/>
    <property type="molecule type" value="Genomic_DNA"/>
</dbReference>
<keyword evidence="1" id="KW-0812">Transmembrane</keyword>
<evidence type="ECO:0000313" key="3">
    <source>
        <dbReference type="Proteomes" id="UP000638648"/>
    </source>
</evidence>
<accession>A0A927N0D8</accession>
<comment type="caution">
    <text evidence="2">The sequence shown here is derived from an EMBL/GenBank/DDBJ whole genome shotgun (WGS) entry which is preliminary data.</text>
</comment>
<feature type="transmembrane region" description="Helical" evidence="1">
    <location>
        <begin position="34"/>
        <end position="52"/>
    </location>
</feature>
<dbReference type="AlphaFoldDB" id="A0A927N0D8"/>
<keyword evidence="1" id="KW-0472">Membrane</keyword>